<evidence type="ECO:0000259" key="4">
    <source>
        <dbReference type="PROSITE" id="PS01124"/>
    </source>
</evidence>
<name>A0AAW6LZ34_9BACE</name>
<reference evidence="5" key="1">
    <citation type="submission" date="2023-03" db="EMBL/GenBank/DDBJ databases">
        <title>DFI Biobank Strains.</title>
        <authorList>
            <person name="Mostad J."/>
            <person name="Paddock L."/>
            <person name="Medina S."/>
            <person name="Waligurski E."/>
            <person name="Barat B."/>
            <person name="Smith R."/>
            <person name="Burgo V."/>
            <person name="Metcalfe C."/>
            <person name="Woodson C."/>
            <person name="Sundararajan A."/>
            <person name="Ramaswamy R."/>
            <person name="Lin H."/>
            <person name="Pamer E.G."/>
        </authorList>
    </citation>
    <scope>NUCLEOTIDE SEQUENCE</scope>
    <source>
        <strain evidence="5">DFI.9.5</strain>
    </source>
</reference>
<evidence type="ECO:0000256" key="3">
    <source>
        <dbReference type="ARBA" id="ARBA00023163"/>
    </source>
</evidence>
<proteinExistence type="predicted"/>
<dbReference type="PANTHER" id="PTHR43280">
    <property type="entry name" value="ARAC-FAMILY TRANSCRIPTIONAL REGULATOR"/>
    <property type="match status" value="1"/>
</dbReference>
<accession>A0AAW6LZ34</accession>
<evidence type="ECO:0000313" key="5">
    <source>
        <dbReference type="EMBL" id="MDE8692853.1"/>
    </source>
</evidence>
<dbReference type="PANTHER" id="PTHR43280:SF32">
    <property type="entry name" value="TRANSCRIPTIONAL REGULATORY PROTEIN"/>
    <property type="match status" value="1"/>
</dbReference>
<evidence type="ECO:0000256" key="2">
    <source>
        <dbReference type="ARBA" id="ARBA00023125"/>
    </source>
</evidence>
<dbReference type="PROSITE" id="PS01124">
    <property type="entry name" value="HTH_ARAC_FAMILY_2"/>
    <property type="match status" value="1"/>
</dbReference>
<keyword evidence="2" id="KW-0238">DNA-binding</keyword>
<evidence type="ECO:0000313" key="6">
    <source>
        <dbReference type="Proteomes" id="UP001221924"/>
    </source>
</evidence>
<dbReference type="EMBL" id="JARFID010000002">
    <property type="protein sequence ID" value="MDE8692853.1"/>
    <property type="molecule type" value="Genomic_DNA"/>
</dbReference>
<protein>
    <submittedName>
        <fullName evidence="5">AraC family transcriptional regulator</fullName>
    </submittedName>
</protein>
<dbReference type="Proteomes" id="UP001221924">
    <property type="component" value="Unassembled WGS sequence"/>
</dbReference>
<comment type="caution">
    <text evidence="5">The sequence shown here is derived from an EMBL/GenBank/DDBJ whole genome shotgun (WGS) entry which is preliminary data.</text>
</comment>
<dbReference type="AlphaFoldDB" id="A0AAW6LZ34"/>
<organism evidence="5 6">
    <name type="scientific">Bacteroides cellulosilyticus</name>
    <dbReference type="NCBI Taxonomy" id="246787"/>
    <lineage>
        <taxon>Bacteria</taxon>
        <taxon>Pseudomonadati</taxon>
        <taxon>Bacteroidota</taxon>
        <taxon>Bacteroidia</taxon>
        <taxon>Bacteroidales</taxon>
        <taxon>Bacteroidaceae</taxon>
        <taxon>Bacteroides</taxon>
    </lineage>
</organism>
<dbReference type="GO" id="GO:0003700">
    <property type="term" value="F:DNA-binding transcription factor activity"/>
    <property type="evidence" value="ECO:0007669"/>
    <property type="project" value="InterPro"/>
</dbReference>
<feature type="domain" description="HTH araC/xylS-type" evidence="4">
    <location>
        <begin position="219"/>
        <end position="297"/>
    </location>
</feature>
<dbReference type="PROSITE" id="PS00041">
    <property type="entry name" value="HTH_ARAC_FAMILY_1"/>
    <property type="match status" value="1"/>
</dbReference>
<keyword evidence="3" id="KW-0804">Transcription</keyword>
<dbReference type="InterPro" id="IPR009057">
    <property type="entry name" value="Homeodomain-like_sf"/>
</dbReference>
<dbReference type="PRINTS" id="PR00032">
    <property type="entry name" value="HTHARAC"/>
</dbReference>
<dbReference type="InterPro" id="IPR018062">
    <property type="entry name" value="HTH_AraC-typ_CS"/>
</dbReference>
<dbReference type="Pfam" id="PF12833">
    <property type="entry name" value="HTH_18"/>
    <property type="match status" value="1"/>
</dbReference>
<dbReference type="InterPro" id="IPR020449">
    <property type="entry name" value="Tscrpt_reg_AraC-type_HTH"/>
</dbReference>
<dbReference type="SUPFAM" id="SSF46689">
    <property type="entry name" value="Homeodomain-like"/>
    <property type="match status" value="1"/>
</dbReference>
<sequence length="298" mass="34449">MEKAIHIETVCQCNEVLGEATLHPLVSIIDLSKTNSEQCLPLKLGFYSILLKEYTCECYAYGRKCCDYSDGTLIFSSPGETVDIEEYNQKQISKGWLLVFHPDLITGTSLGMHIQDYTFFTYHKTEALHISQREKKVFMRCLEIIGDELHRAIDRHSRILVSRSIELLLDYCIRFYDRQFITRNEENRNILKKVEQIVDGCFFAGQVQMKGLPTASHCAEQLKMSSSYFVDLLKHDTGKTFHEYVQFKRIEIAKNWLTKTDKSILQIANGLGFSSSRYFSLLFKRISGCTPGEYRQPN</sequence>
<dbReference type="SMART" id="SM00342">
    <property type="entry name" value="HTH_ARAC"/>
    <property type="match status" value="1"/>
</dbReference>
<evidence type="ECO:0000256" key="1">
    <source>
        <dbReference type="ARBA" id="ARBA00023015"/>
    </source>
</evidence>
<dbReference type="InterPro" id="IPR018060">
    <property type="entry name" value="HTH_AraC"/>
</dbReference>
<gene>
    <name evidence="5" type="ORF">PZH42_01920</name>
</gene>
<keyword evidence="1" id="KW-0805">Transcription regulation</keyword>
<dbReference type="Gene3D" id="1.10.10.60">
    <property type="entry name" value="Homeodomain-like"/>
    <property type="match status" value="2"/>
</dbReference>
<dbReference type="GO" id="GO:0043565">
    <property type="term" value="F:sequence-specific DNA binding"/>
    <property type="evidence" value="ECO:0007669"/>
    <property type="project" value="InterPro"/>
</dbReference>
<dbReference type="RefSeq" id="WP_149925001.1">
    <property type="nucleotide sequence ID" value="NZ_CAXKYC010000009.1"/>
</dbReference>